<dbReference type="RefSeq" id="WP_035131314.1">
    <property type="nucleotide sequence ID" value="NZ_JPMD01000013.1"/>
</dbReference>
<evidence type="ECO:0000313" key="1">
    <source>
        <dbReference type="EMBL" id="KEZ87382.1"/>
    </source>
</evidence>
<organism evidence="1 2">
    <name type="scientific">Clostridium sulfidigenes</name>
    <dbReference type="NCBI Taxonomy" id="318464"/>
    <lineage>
        <taxon>Bacteria</taxon>
        <taxon>Bacillati</taxon>
        <taxon>Bacillota</taxon>
        <taxon>Clostridia</taxon>
        <taxon>Eubacteriales</taxon>
        <taxon>Clostridiaceae</taxon>
        <taxon>Clostridium</taxon>
    </lineage>
</organism>
<dbReference type="EMBL" id="JPMD01000013">
    <property type="protein sequence ID" value="KEZ87382.1"/>
    <property type="molecule type" value="Genomic_DNA"/>
</dbReference>
<name>A0A084JEJ8_9CLOT</name>
<sequence>MSSVDLPVSIKLVFENKKLLTMNLLVTAYILTLRKKKINIYECLFYYILSLTSFSEKAEPKYDKKEFQYNYFKIDKTLKELLIYLANSDLISLDSNSSKNLSEISIIVTDRGKKMVSDLQGPYFVDLKEKIKVSSTTLKYKKQYYKQFVGEVL</sequence>
<comment type="caution">
    <text evidence="1">The sequence shown here is derived from an EMBL/GenBank/DDBJ whole genome shotgun (WGS) entry which is preliminary data.</text>
</comment>
<dbReference type="AlphaFoldDB" id="A0A084JEJ8"/>
<reference evidence="1 2" key="1">
    <citation type="submission" date="2014-07" db="EMBL/GenBank/DDBJ databases">
        <title>Draft genome of Clostridium sulfidigenes 113A isolated from sediments associated with methane hydrate from Krishna Godavari basin.</title>
        <authorList>
            <person name="Honkalas V.S."/>
            <person name="Dabir A.P."/>
            <person name="Arora P."/>
            <person name="Dhakephalkar P.K."/>
        </authorList>
    </citation>
    <scope>NUCLEOTIDE SEQUENCE [LARGE SCALE GENOMIC DNA]</scope>
    <source>
        <strain evidence="1 2">113A</strain>
    </source>
</reference>
<evidence type="ECO:0000313" key="2">
    <source>
        <dbReference type="Proteomes" id="UP000028542"/>
    </source>
</evidence>
<protein>
    <submittedName>
        <fullName evidence="1">Uncharacterized protein</fullName>
    </submittedName>
</protein>
<accession>A0A084JEJ8</accession>
<proteinExistence type="predicted"/>
<dbReference type="Proteomes" id="UP000028542">
    <property type="component" value="Unassembled WGS sequence"/>
</dbReference>
<dbReference type="eggNOG" id="ENOG502ZV34">
    <property type="taxonomic scope" value="Bacteria"/>
</dbReference>
<keyword evidence="2" id="KW-1185">Reference proteome</keyword>
<gene>
    <name evidence="1" type="ORF">IO99_06075</name>
</gene>
<dbReference type="STRING" id="318464.IO99_06075"/>